<feature type="transmembrane region" description="Helical" evidence="2">
    <location>
        <begin position="49"/>
        <end position="73"/>
    </location>
</feature>
<gene>
    <name evidence="3" type="ORF">NP233_g3958</name>
</gene>
<dbReference type="InterPro" id="IPR010699">
    <property type="entry name" value="DUF1275"/>
</dbReference>
<dbReference type="Proteomes" id="UP001213000">
    <property type="component" value="Unassembled WGS sequence"/>
</dbReference>
<feature type="region of interest" description="Disordered" evidence="1">
    <location>
        <begin position="1"/>
        <end position="25"/>
    </location>
</feature>
<protein>
    <recommendedName>
        <fullName evidence="5">DUF1275 domain protein</fullName>
    </recommendedName>
</protein>
<dbReference type="PANTHER" id="PTHR37488:SF2">
    <property type="entry name" value="DUF1275 DOMAIN-CONTAINING PROTEIN"/>
    <property type="match status" value="1"/>
</dbReference>
<dbReference type="AlphaFoldDB" id="A0AAD5YW00"/>
<evidence type="ECO:0008006" key="5">
    <source>
        <dbReference type="Google" id="ProtNLM"/>
    </source>
</evidence>
<keyword evidence="4" id="KW-1185">Reference proteome</keyword>
<sequence length="284" mass="30882">MSNQKPPSKMSSNENIAGSDVERGQRSSHMPLWQYLMQDVDPKETTGPLAMYCFMTGYIDVISFSAIFVWCGFQTGNFAQLAIALARLFEGAPGFRDLTFHKADQQALCSLISFQLGAFFGRLGDHIGPHKRIWLISGTFVQALLTMAGAIAFWKSGQGSISGARDLPAWTNALTFVGLAFISASLGVQGILGKRLNTQFGTTIVLTTVWVELFTDPGLFNLRQRVKSRDHRLIAAVALFLGAFVGRAILGKLGTAGALGVAVGFRVLMSFQWIFVQSKMAVSS</sequence>
<evidence type="ECO:0000313" key="3">
    <source>
        <dbReference type="EMBL" id="KAJ3571116.1"/>
    </source>
</evidence>
<accession>A0AAD5YW00</accession>
<keyword evidence="2" id="KW-0812">Transmembrane</keyword>
<evidence type="ECO:0000256" key="2">
    <source>
        <dbReference type="SAM" id="Phobius"/>
    </source>
</evidence>
<feature type="transmembrane region" description="Helical" evidence="2">
    <location>
        <begin position="256"/>
        <end position="276"/>
    </location>
</feature>
<proteinExistence type="predicted"/>
<feature type="transmembrane region" description="Helical" evidence="2">
    <location>
        <begin position="233"/>
        <end position="250"/>
    </location>
</feature>
<evidence type="ECO:0000256" key="1">
    <source>
        <dbReference type="SAM" id="MobiDB-lite"/>
    </source>
</evidence>
<keyword evidence="2" id="KW-1133">Transmembrane helix</keyword>
<dbReference type="EMBL" id="JANIEX010000201">
    <property type="protein sequence ID" value="KAJ3571116.1"/>
    <property type="molecule type" value="Genomic_DNA"/>
</dbReference>
<name>A0AAD5YW00_9AGAR</name>
<organism evidence="3 4">
    <name type="scientific">Leucocoprinus birnbaumii</name>
    <dbReference type="NCBI Taxonomy" id="56174"/>
    <lineage>
        <taxon>Eukaryota</taxon>
        <taxon>Fungi</taxon>
        <taxon>Dikarya</taxon>
        <taxon>Basidiomycota</taxon>
        <taxon>Agaricomycotina</taxon>
        <taxon>Agaricomycetes</taxon>
        <taxon>Agaricomycetidae</taxon>
        <taxon>Agaricales</taxon>
        <taxon>Agaricineae</taxon>
        <taxon>Agaricaceae</taxon>
        <taxon>Leucocoprinus</taxon>
    </lineage>
</organism>
<dbReference type="Pfam" id="PF06912">
    <property type="entry name" value="DUF1275"/>
    <property type="match status" value="1"/>
</dbReference>
<evidence type="ECO:0000313" key="4">
    <source>
        <dbReference type="Proteomes" id="UP001213000"/>
    </source>
</evidence>
<feature type="transmembrane region" description="Helical" evidence="2">
    <location>
        <begin position="133"/>
        <end position="154"/>
    </location>
</feature>
<comment type="caution">
    <text evidence="3">The sequence shown here is derived from an EMBL/GenBank/DDBJ whole genome shotgun (WGS) entry which is preliminary data.</text>
</comment>
<feature type="compositionally biased region" description="Polar residues" evidence="1">
    <location>
        <begin position="1"/>
        <end position="16"/>
    </location>
</feature>
<keyword evidence="2" id="KW-0472">Membrane</keyword>
<dbReference type="PANTHER" id="PTHR37488">
    <property type="entry name" value="DUF1275 DOMAIN-CONTAINING PROTEIN"/>
    <property type="match status" value="1"/>
</dbReference>
<reference evidence="3" key="1">
    <citation type="submission" date="2022-07" db="EMBL/GenBank/DDBJ databases">
        <title>Genome Sequence of Leucocoprinus birnbaumii.</title>
        <authorList>
            <person name="Buettner E."/>
        </authorList>
    </citation>
    <scope>NUCLEOTIDE SEQUENCE</scope>
    <source>
        <strain evidence="3">VT141</strain>
    </source>
</reference>
<feature type="transmembrane region" description="Helical" evidence="2">
    <location>
        <begin position="174"/>
        <end position="192"/>
    </location>
</feature>